<dbReference type="PANTHER" id="PTHR32024">
    <property type="entry name" value="TRK SYSTEM POTASSIUM UPTAKE PROTEIN TRKG-RELATED"/>
    <property type="match status" value="1"/>
</dbReference>
<dbReference type="PANTHER" id="PTHR32024:SF2">
    <property type="entry name" value="TRK SYSTEM POTASSIUM UPTAKE PROTEIN TRKG-RELATED"/>
    <property type="match status" value="1"/>
</dbReference>
<keyword evidence="5 9" id="KW-0812">Transmembrane</keyword>
<feature type="transmembrane region" description="Helical" evidence="9">
    <location>
        <begin position="413"/>
        <end position="436"/>
    </location>
</feature>
<reference evidence="10 11" key="1">
    <citation type="submission" date="2020-07" db="EMBL/GenBank/DDBJ databases">
        <title>Pseudogemmobacter sp. nov., isolated from poultry manure in Taiwan.</title>
        <authorList>
            <person name="Lin S.-Y."/>
            <person name="Tang Y.-S."/>
            <person name="Young C.-C."/>
        </authorList>
    </citation>
    <scope>NUCLEOTIDE SEQUENCE [LARGE SCALE GENOMIC DNA]</scope>
    <source>
        <strain evidence="10 11">CC-YST710</strain>
    </source>
</reference>
<evidence type="ECO:0000256" key="4">
    <source>
        <dbReference type="ARBA" id="ARBA00022475"/>
    </source>
</evidence>
<protein>
    <submittedName>
        <fullName evidence="10">TrkH family potassium uptake protein</fullName>
    </submittedName>
</protein>
<keyword evidence="11" id="KW-1185">Reference proteome</keyword>
<keyword evidence="4" id="KW-1003">Cell membrane</keyword>
<keyword evidence="7" id="KW-0406">Ion transport</keyword>
<comment type="subcellular location">
    <subcellularLocation>
        <location evidence="1">Cell membrane</location>
        <topology evidence="1">Multi-pass membrane protein</topology>
    </subcellularLocation>
</comment>
<feature type="transmembrane region" description="Helical" evidence="9">
    <location>
        <begin position="472"/>
        <end position="496"/>
    </location>
</feature>
<evidence type="ECO:0000256" key="9">
    <source>
        <dbReference type="SAM" id="Phobius"/>
    </source>
</evidence>
<evidence type="ECO:0000256" key="5">
    <source>
        <dbReference type="ARBA" id="ARBA00022692"/>
    </source>
</evidence>
<dbReference type="Proteomes" id="UP001198571">
    <property type="component" value="Unassembled WGS sequence"/>
</dbReference>
<gene>
    <name evidence="10" type="ORF">H0485_06790</name>
</gene>
<comment type="caution">
    <text evidence="10">The sequence shown here is derived from an EMBL/GenBank/DDBJ whole genome shotgun (WGS) entry which is preliminary data.</text>
</comment>
<keyword evidence="6 9" id="KW-1133">Transmembrane helix</keyword>
<evidence type="ECO:0000256" key="1">
    <source>
        <dbReference type="ARBA" id="ARBA00004651"/>
    </source>
</evidence>
<feature type="transmembrane region" description="Helical" evidence="9">
    <location>
        <begin position="353"/>
        <end position="374"/>
    </location>
</feature>
<feature type="transmembrane region" description="Helical" evidence="9">
    <location>
        <begin position="133"/>
        <end position="155"/>
    </location>
</feature>
<feature type="transmembrane region" description="Helical" evidence="9">
    <location>
        <begin position="312"/>
        <end position="333"/>
    </location>
</feature>
<feature type="transmembrane region" description="Helical" evidence="9">
    <location>
        <begin position="190"/>
        <end position="210"/>
    </location>
</feature>
<evidence type="ECO:0000313" key="11">
    <source>
        <dbReference type="Proteomes" id="UP001198571"/>
    </source>
</evidence>
<organism evidence="10 11">
    <name type="scientific">Pseudogemmobacter faecipullorum</name>
    <dbReference type="NCBI Taxonomy" id="2755041"/>
    <lineage>
        <taxon>Bacteria</taxon>
        <taxon>Pseudomonadati</taxon>
        <taxon>Pseudomonadota</taxon>
        <taxon>Alphaproteobacteria</taxon>
        <taxon>Rhodobacterales</taxon>
        <taxon>Paracoccaceae</taxon>
        <taxon>Pseudogemmobacter</taxon>
    </lineage>
</organism>
<evidence type="ECO:0000256" key="3">
    <source>
        <dbReference type="ARBA" id="ARBA00022448"/>
    </source>
</evidence>
<dbReference type="RefSeq" id="WP_226934613.1">
    <property type="nucleotide sequence ID" value="NZ_JACDXX010000005.1"/>
</dbReference>
<dbReference type="Pfam" id="PF02386">
    <property type="entry name" value="TrkH"/>
    <property type="match status" value="1"/>
</dbReference>
<dbReference type="EMBL" id="JACDXX010000005">
    <property type="protein sequence ID" value="MCB5409705.1"/>
    <property type="molecule type" value="Genomic_DNA"/>
</dbReference>
<sequence length="506" mass="53958">MTAAWREVPLLVQGLGVVAVMCQIPALHALANRDHHTAQGFFYAGIMLLVLTVMLAIATRRSTRRHTVQGQLAALAGAYLLLPLAFAFPLGAIIRDSSWVNLWFEMLSCFSTTGASVYAPERLAPSVHLWRGLVGWLGGFYVLVGAWAVLVPLNLGGAEVISGSIPGHSLTGGRGRSGDPRERLTRGAEAILPVYAGLTLLLWLLLLMAGENGLVALIHAMGTLSTSGVAITGGTAVQGSGLGGEMLMFLFLLFALSRHMMPFALPGHRPGNLLRDSELRLGLFLIFLTTAILLLRHMIADAAAGETETWRVLLRAFWGAMFTAASFLTTTGYESLWWDAARNWAGLGSPGLMLMGLAIVGGGVATTAGGVTLLRTQALWLQGKRELERIIHPHSIGSGRFARRLAQEGARMAWIFFMLFALSVALIMSALTLAGLEFEPALILSIAALTTTGPLAATAGADPIAWAPLSPLVKAILGLSMVLGRLEALALLAIIAPANWGLRWRR</sequence>
<feature type="transmembrane region" description="Helical" evidence="9">
    <location>
        <begin position="281"/>
        <end position="300"/>
    </location>
</feature>
<evidence type="ECO:0000256" key="2">
    <source>
        <dbReference type="ARBA" id="ARBA00009137"/>
    </source>
</evidence>
<comment type="similarity">
    <text evidence="2">Belongs to the TrkH potassium transport family.</text>
</comment>
<feature type="transmembrane region" description="Helical" evidence="9">
    <location>
        <begin position="41"/>
        <end position="60"/>
    </location>
</feature>
<evidence type="ECO:0000256" key="6">
    <source>
        <dbReference type="ARBA" id="ARBA00022989"/>
    </source>
</evidence>
<feature type="transmembrane region" description="Helical" evidence="9">
    <location>
        <begin position="72"/>
        <end position="94"/>
    </location>
</feature>
<evidence type="ECO:0000313" key="10">
    <source>
        <dbReference type="EMBL" id="MCB5409705.1"/>
    </source>
</evidence>
<keyword evidence="3" id="KW-0813">Transport</keyword>
<feature type="transmembrane region" description="Helical" evidence="9">
    <location>
        <begin position="216"/>
        <end position="237"/>
    </location>
</feature>
<evidence type="ECO:0000256" key="8">
    <source>
        <dbReference type="ARBA" id="ARBA00023136"/>
    </source>
</evidence>
<keyword evidence="8 9" id="KW-0472">Membrane</keyword>
<name>A0ABS8CK03_9RHOB</name>
<accession>A0ABS8CK03</accession>
<proteinExistence type="inferred from homology"/>
<dbReference type="InterPro" id="IPR003445">
    <property type="entry name" value="Cat_transpt"/>
</dbReference>
<feature type="transmembrane region" description="Helical" evidence="9">
    <location>
        <begin position="244"/>
        <end position="261"/>
    </location>
</feature>
<evidence type="ECO:0000256" key="7">
    <source>
        <dbReference type="ARBA" id="ARBA00023065"/>
    </source>
</evidence>